<dbReference type="InterPro" id="IPR011009">
    <property type="entry name" value="Kinase-like_dom_sf"/>
</dbReference>
<accession>A0A6I6SRY3</accession>
<evidence type="ECO:0000313" key="1">
    <source>
        <dbReference type="EMBL" id="QHC50275.1"/>
    </source>
</evidence>
<proteinExistence type="predicted"/>
<dbReference type="AlphaFoldDB" id="A0A6I6SRY3"/>
<dbReference type="KEGG" id="htx:EKK97_12725"/>
<dbReference type="OrthoDB" id="5584901at2"/>
<dbReference type="RefSeq" id="WP_159552355.1">
    <property type="nucleotide sequence ID" value="NZ_CP035042.1"/>
</dbReference>
<reference evidence="1 2" key="1">
    <citation type="submission" date="2019-01" db="EMBL/GenBank/DDBJ databases">
        <title>Complete genome of a denitifying bacterium Halomons sp. BC-M4-5.</title>
        <authorList>
            <person name="Wang L."/>
            <person name="Shao Z."/>
        </authorList>
    </citation>
    <scope>NUCLEOTIDE SEQUENCE [LARGE SCALE GENOMIC DNA]</scope>
    <source>
        <strain evidence="1 2">BC-M4-5</strain>
    </source>
</reference>
<dbReference type="EMBL" id="CP035042">
    <property type="protein sequence ID" value="QHC50275.1"/>
    <property type="molecule type" value="Genomic_DNA"/>
</dbReference>
<organism evidence="1 2">
    <name type="scientific">Billgrantia tianxiuensis</name>
    <dbReference type="NCBI Taxonomy" id="2497861"/>
    <lineage>
        <taxon>Bacteria</taxon>
        <taxon>Pseudomonadati</taxon>
        <taxon>Pseudomonadota</taxon>
        <taxon>Gammaproteobacteria</taxon>
        <taxon>Oceanospirillales</taxon>
        <taxon>Halomonadaceae</taxon>
        <taxon>Billgrantia</taxon>
    </lineage>
</organism>
<dbReference type="Proteomes" id="UP000464013">
    <property type="component" value="Chromosome"/>
</dbReference>
<dbReference type="Pfam" id="PF06293">
    <property type="entry name" value="Kdo"/>
    <property type="match status" value="1"/>
</dbReference>
<evidence type="ECO:0000313" key="2">
    <source>
        <dbReference type="Proteomes" id="UP000464013"/>
    </source>
</evidence>
<gene>
    <name evidence="1" type="ORF">EKK97_12725</name>
</gene>
<name>A0A6I6SRY3_9GAMM</name>
<protein>
    <recommendedName>
        <fullName evidence="3">Lipopolysaccharide kinase (Kdo/WaaP) family protein</fullName>
    </recommendedName>
</protein>
<sequence length="235" mass="27739">MKITAVEIAGRRRNYLLFESGRMRLPLSLSKDDRSRLMEGMASSEFYFDKTTGVLAKVKSDKYRWQQRPVRWFLRDFIDKRIFWQFEARKEVRSKKILQQAGLNTPRCLAWGLSLNPFNHQGSLLLIEHVDGVMTGEQYFAGLGEYQREGFLASLCDDLMKLAAAGYVHRDLHMNNFLCTATGEIIWIDTHVKPLPINKRAKWRALYRSISQRHLLDSHYRESLHRYLKRRWRSA</sequence>
<keyword evidence="2" id="KW-1185">Reference proteome</keyword>
<evidence type="ECO:0008006" key="3">
    <source>
        <dbReference type="Google" id="ProtNLM"/>
    </source>
</evidence>
<dbReference type="SUPFAM" id="SSF56112">
    <property type="entry name" value="Protein kinase-like (PK-like)"/>
    <property type="match status" value="1"/>
</dbReference>